<dbReference type="EMBL" id="AOIU01000023">
    <property type="protein sequence ID" value="ELZ25712.1"/>
    <property type="molecule type" value="Genomic_DNA"/>
</dbReference>
<dbReference type="PATRIC" id="fig|797114.5.peg.1963"/>
<name>M0CTG7_9EURY</name>
<dbReference type="SMART" id="SM00382">
    <property type="entry name" value="AAA"/>
    <property type="match status" value="1"/>
</dbReference>
<dbReference type="eggNOG" id="arCOG00194">
    <property type="taxonomic scope" value="Archaea"/>
</dbReference>
<feature type="domain" description="ABC transporter" evidence="6">
    <location>
        <begin position="4"/>
        <end position="230"/>
    </location>
</feature>
<dbReference type="InterPro" id="IPR027417">
    <property type="entry name" value="P-loop_NTPase"/>
</dbReference>
<evidence type="ECO:0000256" key="2">
    <source>
        <dbReference type="ARBA" id="ARBA00022448"/>
    </source>
</evidence>
<dbReference type="InterPro" id="IPR003593">
    <property type="entry name" value="AAA+_ATPase"/>
</dbReference>
<evidence type="ECO:0000313" key="7">
    <source>
        <dbReference type="EMBL" id="ELZ25712.1"/>
    </source>
</evidence>
<reference evidence="7 8" key="1">
    <citation type="journal article" date="2014" name="PLoS Genet.">
        <title>Phylogenetically driven sequencing of extremely halophilic archaea reveals strategies for static and dynamic osmo-response.</title>
        <authorList>
            <person name="Becker E.A."/>
            <person name="Seitzer P.M."/>
            <person name="Tritt A."/>
            <person name="Larsen D."/>
            <person name="Krusor M."/>
            <person name="Yao A.I."/>
            <person name="Wu D."/>
            <person name="Madern D."/>
            <person name="Eisen J.A."/>
            <person name="Darling A.E."/>
            <person name="Facciotti M.T."/>
        </authorList>
    </citation>
    <scope>NUCLEOTIDE SEQUENCE [LARGE SCALE GENOMIC DNA]</scope>
    <source>
        <strain evidence="7 8">2-9-1</strain>
    </source>
</reference>
<feature type="compositionally biased region" description="Low complexity" evidence="5">
    <location>
        <begin position="321"/>
        <end position="338"/>
    </location>
</feature>
<sequence>MSAVEIDGLTKRYGDVIAVSELSLSVDRGEVFGFLGPNGAGKSTTINVLLGFLDPTAGEVSVLGTDVTADPQSVKARVGLLPEAFEPVPNLTGREHVAAAIETKRADDDPDALLDRVGLAPEAARRPADDYSTGMFQRMALAVALVGEPDLLVLDEPSAGLDPNGVQLVREIVREESERGAAVFFSSHILDEVERVSDRVGILRDGELTAVNSVENLREDLGMGSVVSATVDAVPDLDPIRAVDAVTDVSADDSIVRVACAAPGAKMSALRRLDDRATVADVTIEESSLEDLFEAYTTGRSGTGDGDAGDGATGQSGGGESSAAGSTADAATAGGDRA</sequence>
<protein>
    <submittedName>
        <fullName evidence="7">ABC transporter</fullName>
    </submittedName>
</protein>
<dbReference type="Gene3D" id="3.40.50.300">
    <property type="entry name" value="P-loop containing nucleotide triphosphate hydrolases"/>
    <property type="match status" value="1"/>
</dbReference>
<evidence type="ECO:0000313" key="8">
    <source>
        <dbReference type="Proteomes" id="UP000011626"/>
    </source>
</evidence>
<dbReference type="OrthoDB" id="87732at2157"/>
<proteinExistence type="inferred from homology"/>
<evidence type="ECO:0000259" key="6">
    <source>
        <dbReference type="PROSITE" id="PS50893"/>
    </source>
</evidence>
<evidence type="ECO:0000256" key="1">
    <source>
        <dbReference type="ARBA" id="ARBA00005417"/>
    </source>
</evidence>
<evidence type="ECO:0000256" key="5">
    <source>
        <dbReference type="SAM" id="MobiDB-lite"/>
    </source>
</evidence>
<evidence type="ECO:0000256" key="3">
    <source>
        <dbReference type="ARBA" id="ARBA00022741"/>
    </source>
</evidence>
<gene>
    <name evidence="7" type="ORF">C475_09644</name>
</gene>
<dbReference type="PANTHER" id="PTHR43335:SF4">
    <property type="entry name" value="ABC TRANSPORTER, ATP-BINDING PROTEIN"/>
    <property type="match status" value="1"/>
</dbReference>
<dbReference type="RefSeq" id="WP_006883604.1">
    <property type="nucleotide sequence ID" value="NZ_AOIU01000023.1"/>
</dbReference>
<dbReference type="PANTHER" id="PTHR43335">
    <property type="entry name" value="ABC TRANSPORTER, ATP-BINDING PROTEIN"/>
    <property type="match status" value="1"/>
</dbReference>
<dbReference type="AlphaFoldDB" id="M0CTG7"/>
<comment type="similarity">
    <text evidence="1">Belongs to the ABC transporter superfamily.</text>
</comment>
<comment type="caution">
    <text evidence="7">The sequence shown here is derived from an EMBL/GenBank/DDBJ whole genome shotgun (WGS) entry which is preliminary data.</text>
</comment>
<accession>M0CTG7</accession>
<dbReference type="GO" id="GO:0005524">
    <property type="term" value="F:ATP binding"/>
    <property type="evidence" value="ECO:0007669"/>
    <property type="project" value="UniProtKB-KW"/>
</dbReference>
<dbReference type="CDD" id="cd03230">
    <property type="entry name" value="ABC_DR_subfamily_A"/>
    <property type="match status" value="1"/>
</dbReference>
<dbReference type="STRING" id="797114.C475_09644"/>
<organism evidence="7 8">
    <name type="scientific">Halosimplex carlsbadense 2-9-1</name>
    <dbReference type="NCBI Taxonomy" id="797114"/>
    <lineage>
        <taxon>Archaea</taxon>
        <taxon>Methanobacteriati</taxon>
        <taxon>Methanobacteriota</taxon>
        <taxon>Stenosarchaea group</taxon>
        <taxon>Halobacteria</taxon>
        <taxon>Halobacteriales</taxon>
        <taxon>Haloarculaceae</taxon>
        <taxon>Halosimplex</taxon>
    </lineage>
</organism>
<dbReference type="GO" id="GO:0016887">
    <property type="term" value="F:ATP hydrolysis activity"/>
    <property type="evidence" value="ECO:0007669"/>
    <property type="project" value="InterPro"/>
</dbReference>
<feature type="compositionally biased region" description="Gly residues" evidence="5">
    <location>
        <begin position="301"/>
        <end position="320"/>
    </location>
</feature>
<dbReference type="PROSITE" id="PS50893">
    <property type="entry name" value="ABC_TRANSPORTER_2"/>
    <property type="match status" value="1"/>
</dbReference>
<keyword evidence="4" id="KW-0067">ATP-binding</keyword>
<keyword evidence="8" id="KW-1185">Reference proteome</keyword>
<keyword evidence="3" id="KW-0547">Nucleotide-binding</keyword>
<dbReference type="Pfam" id="PF00005">
    <property type="entry name" value="ABC_tran"/>
    <property type="match status" value="1"/>
</dbReference>
<dbReference type="SUPFAM" id="SSF52540">
    <property type="entry name" value="P-loop containing nucleoside triphosphate hydrolases"/>
    <property type="match status" value="1"/>
</dbReference>
<keyword evidence="2" id="KW-0813">Transport</keyword>
<evidence type="ECO:0000256" key="4">
    <source>
        <dbReference type="ARBA" id="ARBA00022840"/>
    </source>
</evidence>
<dbReference type="InterPro" id="IPR003439">
    <property type="entry name" value="ABC_transporter-like_ATP-bd"/>
</dbReference>
<feature type="region of interest" description="Disordered" evidence="5">
    <location>
        <begin position="297"/>
        <end position="338"/>
    </location>
</feature>
<dbReference type="Proteomes" id="UP000011626">
    <property type="component" value="Unassembled WGS sequence"/>
</dbReference>